<keyword evidence="2" id="KW-1133">Transmembrane helix</keyword>
<evidence type="ECO:0000313" key="4">
    <source>
        <dbReference type="Proteomes" id="UP000287166"/>
    </source>
</evidence>
<feature type="transmembrane region" description="Helical" evidence="2">
    <location>
        <begin position="200"/>
        <end position="217"/>
    </location>
</feature>
<dbReference type="RefSeq" id="XP_027609698.1">
    <property type="nucleotide sequence ID" value="XM_027753897.1"/>
</dbReference>
<reference evidence="3 4" key="1">
    <citation type="journal article" date="2018" name="Sci. Rep.">
        <title>Genome sequence of the cauliflower mushroom Sparassis crispa (Hanabiratake) and its association with beneficial usage.</title>
        <authorList>
            <person name="Kiyama R."/>
            <person name="Furutani Y."/>
            <person name="Kawaguchi K."/>
            <person name="Nakanishi T."/>
        </authorList>
    </citation>
    <scope>NUCLEOTIDE SEQUENCE [LARGE SCALE GENOMIC DNA]</scope>
</reference>
<keyword evidence="4" id="KW-1185">Reference proteome</keyword>
<feature type="transmembrane region" description="Helical" evidence="2">
    <location>
        <begin position="237"/>
        <end position="255"/>
    </location>
</feature>
<comment type="caution">
    <text evidence="3">The sequence shown here is derived from an EMBL/GenBank/DDBJ whole genome shotgun (WGS) entry which is preliminary data.</text>
</comment>
<evidence type="ECO:0000256" key="1">
    <source>
        <dbReference type="SAM" id="MobiDB-lite"/>
    </source>
</evidence>
<feature type="compositionally biased region" description="Polar residues" evidence="1">
    <location>
        <begin position="116"/>
        <end position="133"/>
    </location>
</feature>
<feature type="transmembrane region" description="Helical" evidence="2">
    <location>
        <begin position="26"/>
        <end position="46"/>
    </location>
</feature>
<dbReference type="GeneID" id="38775702"/>
<organism evidence="3 4">
    <name type="scientific">Sparassis crispa</name>
    <dbReference type="NCBI Taxonomy" id="139825"/>
    <lineage>
        <taxon>Eukaryota</taxon>
        <taxon>Fungi</taxon>
        <taxon>Dikarya</taxon>
        <taxon>Basidiomycota</taxon>
        <taxon>Agaricomycotina</taxon>
        <taxon>Agaricomycetes</taxon>
        <taxon>Polyporales</taxon>
        <taxon>Sparassidaceae</taxon>
        <taxon>Sparassis</taxon>
    </lineage>
</organism>
<dbReference type="EMBL" id="BFAD01000001">
    <property type="protein sequence ID" value="GBE78785.1"/>
    <property type="molecule type" value="Genomic_DNA"/>
</dbReference>
<evidence type="ECO:0000313" key="3">
    <source>
        <dbReference type="EMBL" id="GBE78785.1"/>
    </source>
</evidence>
<dbReference type="Proteomes" id="UP000287166">
    <property type="component" value="Unassembled WGS sequence"/>
</dbReference>
<dbReference type="InParanoid" id="A0A401G9E4"/>
<protein>
    <submittedName>
        <fullName evidence="3">Uncharacterized protein</fullName>
    </submittedName>
</protein>
<keyword evidence="2" id="KW-0812">Transmembrane</keyword>
<dbReference type="AlphaFoldDB" id="A0A401G9E4"/>
<evidence type="ECO:0000256" key="2">
    <source>
        <dbReference type="SAM" id="Phobius"/>
    </source>
</evidence>
<keyword evidence="2" id="KW-0472">Membrane</keyword>
<name>A0A401G9E4_9APHY</name>
<feature type="transmembrane region" description="Helical" evidence="2">
    <location>
        <begin position="58"/>
        <end position="76"/>
    </location>
</feature>
<gene>
    <name evidence="3" type="ORF">SCP_0116780</name>
</gene>
<dbReference type="OrthoDB" id="2752228at2759"/>
<feature type="region of interest" description="Disordered" evidence="1">
    <location>
        <begin position="113"/>
        <end position="137"/>
    </location>
</feature>
<sequence length="284" mass="31676">MSANPTSDGPLSMSTRVKRLVSSDHVWIPAATGGACLLLGGAIARFRPQYGRVFDRPWYNVTTITVAFTAYPYMFWKRKLMAEEAGRDESFEAINRVGWDLVQNERELRRGAFTSPAMNVPSSTTIASPQKSSTDGEQHGKILETITAWTHHVWSFPSTRKRVHTLLQPMLEAEGVSPYDIDVCVTHLANTVDIYTWNEVTTGMLITLMGTVAGGFFSRKSLPRVSSALNIAHGFTVWSGLVVLCSIYPYLLQLYPRSMRDRRRVAAAMARFRATGTLPLARKT</sequence>
<accession>A0A401G9E4</accession>
<proteinExistence type="predicted"/>